<name>A0ACB6V0H4_9ASCO</name>
<keyword evidence="2" id="KW-1185">Reference proteome</keyword>
<protein>
    <submittedName>
        <fullName evidence="1">Uncharacterized protein</fullName>
    </submittedName>
</protein>
<evidence type="ECO:0000313" key="2">
    <source>
        <dbReference type="Proteomes" id="UP000744676"/>
    </source>
</evidence>
<organism evidence="1 2">
    <name type="scientific">Geotrichum galactomycetum</name>
    <dbReference type="NCBI Taxonomy" id="27317"/>
    <lineage>
        <taxon>Eukaryota</taxon>
        <taxon>Fungi</taxon>
        <taxon>Dikarya</taxon>
        <taxon>Ascomycota</taxon>
        <taxon>Saccharomycotina</taxon>
        <taxon>Dipodascomycetes</taxon>
        <taxon>Dipodascales</taxon>
        <taxon>Dipodascaceae</taxon>
        <taxon>Geotrichum</taxon>
    </lineage>
</organism>
<sequence length="923" mass="103804">MVEYKSFLDMPAPAGYVPGLGRGATGFTTRSDIGPARTGIAGDALKAAAASKKPEGENGNEEEEEEDEDRFKDPENDTGLFSVPGIFDPEDEEADTIYSEIDKRMEERRKTQREAREKEIEEEFKKKNPKISDQFSDLKRDLGTVSAEQWATLPEVGDLTRKNKRQRKNVEQRFYAVPDSVLASSANQNAMDSSIEADGSGTTDGTMTDFRSISMARDKMLGLKLDQANKADGTASVIKRSDSAGGFTNVDPKGYLTSLSGSFIPSTTEVGDIRRVRPLLESLVKTDPKEPRGWIGLARLEELAKRIVKSRKVIQQGCDNCPRNEDVWLENMRLNEKHNAKIIAAKAVQFIPKSINVWIAACKLEDDINSQKRVLQKALEINPHSDTLWRAAVNLETDSEDAKLMLTQAVELVPMSEDLWLALAHLETPANSRKVLNKARKALKTSRAVWIAAARLEEQDGGLQDKVYKRMERGVKELEAEGGLPDRAQWITEAEKCESEGAPLTCHAIIKATLGQGIEEEDRKSIWMEDGKDCIRRGSYETARAIYAYALQAFPESKSLWLATCQLEKLHGKKEALWEILEKAVKTSPHTEAFWLMYAKEKSIAGDISGAQEILSRAFELNPNSEDIWLSAVSMEAESKNYDRARKLLERARQEADTERVWVKSVSLERQLANYDVALNLVTEGLERYPQNPKLWMQKGQIFESLKESHKAGQTYFAGTKACPFSVTLWLLLARFEQSQGVAIRARSTLDKASIVNPKNELIWLERIRLEVREGNTAQASTLVSRALQECPDSGLIWSEKIWLEPRLQRKTKILEGVKACENDAFILITVGRDFWQNAKFGKAKTWFERAIKRDPDNGDGWIWFYKFLSEKARPEDAQALVDGFKAADPHHGLVWPEYLKDPANFGRDLSEILKLAAASVQL</sequence>
<evidence type="ECO:0000313" key="1">
    <source>
        <dbReference type="EMBL" id="KAF5094103.1"/>
    </source>
</evidence>
<accession>A0ACB6V0H4</accession>
<gene>
    <name evidence="1" type="ORF">D0Z00_003701</name>
</gene>
<reference evidence="1 2" key="1">
    <citation type="journal article" date="2020" name="Front. Microbiol.">
        <title>Phenotypic and Genetic Characterization of the Cheese Ripening Yeast Geotrichum candidum.</title>
        <authorList>
            <person name="Perkins V."/>
            <person name="Vignola S."/>
            <person name="Lessard M.H."/>
            <person name="Plante P.L."/>
            <person name="Corbeil J."/>
            <person name="Dugat-Bony E."/>
            <person name="Frenette M."/>
            <person name="Labrie S."/>
        </authorList>
    </citation>
    <scope>NUCLEOTIDE SEQUENCE [LARGE SCALE GENOMIC DNA]</scope>
    <source>
        <strain evidence="1 2">LMA-1147</strain>
    </source>
</reference>
<dbReference type="Proteomes" id="UP000744676">
    <property type="component" value="Unassembled WGS sequence"/>
</dbReference>
<proteinExistence type="predicted"/>
<dbReference type="EMBL" id="QVQA01000183">
    <property type="protein sequence ID" value="KAF5094103.1"/>
    <property type="molecule type" value="Genomic_DNA"/>
</dbReference>
<comment type="caution">
    <text evidence="1">The sequence shown here is derived from an EMBL/GenBank/DDBJ whole genome shotgun (WGS) entry which is preliminary data.</text>
</comment>